<proteinExistence type="predicted"/>
<protein>
    <submittedName>
        <fullName evidence="1">Uncharacterized protein</fullName>
    </submittedName>
</protein>
<sequence length="84" mass="9175">MELPAVPLDDAIDLATVSDRLNNPEVAAYFRGNAHRLASVRAIISLLDLPAPDWSRRSLSGRASVHKAAIDRWKADNPDEAASR</sequence>
<gene>
    <name evidence="1" type="ORF">IB285_04450</name>
</gene>
<name>A0ABR8KLZ6_9SPHN</name>
<evidence type="ECO:0000313" key="2">
    <source>
        <dbReference type="Proteomes" id="UP000635384"/>
    </source>
</evidence>
<comment type="caution">
    <text evidence="1">The sequence shown here is derived from an EMBL/GenBank/DDBJ whole genome shotgun (WGS) entry which is preliminary data.</text>
</comment>
<accession>A0ABR8KLZ6</accession>
<reference evidence="1 2" key="1">
    <citation type="submission" date="2020-09" db="EMBL/GenBank/DDBJ databases">
        <authorList>
            <person name="Yoon J.-W."/>
        </authorList>
    </citation>
    <scope>NUCLEOTIDE SEQUENCE [LARGE SCALE GENOMIC DNA]</scope>
    <source>
        <strain evidence="1 2">KMU-140</strain>
    </source>
</reference>
<dbReference type="EMBL" id="JACXLC010000001">
    <property type="protein sequence ID" value="MBD2841508.1"/>
    <property type="molecule type" value="Genomic_DNA"/>
</dbReference>
<organism evidence="1 2">
    <name type="scientific">Erythrobacter rubeus</name>
    <dbReference type="NCBI Taxonomy" id="2760803"/>
    <lineage>
        <taxon>Bacteria</taxon>
        <taxon>Pseudomonadati</taxon>
        <taxon>Pseudomonadota</taxon>
        <taxon>Alphaproteobacteria</taxon>
        <taxon>Sphingomonadales</taxon>
        <taxon>Erythrobacteraceae</taxon>
        <taxon>Erythrobacter/Porphyrobacter group</taxon>
        <taxon>Erythrobacter</taxon>
    </lineage>
</organism>
<dbReference type="RefSeq" id="WP_190787046.1">
    <property type="nucleotide sequence ID" value="NZ_JACXLC010000001.1"/>
</dbReference>
<dbReference type="Proteomes" id="UP000635384">
    <property type="component" value="Unassembled WGS sequence"/>
</dbReference>
<evidence type="ECO:0000313" key="1">
    <source>
        <dbReference type="EMBL" id="MBD2841508.1"/>
    </source>
</evidence>
<keyword evidence="2" id="KW-1185">Reference proteome</keyword>